<proteinExistence type="predicted"/>
<dbReference type="AlphaFoldDB" id="A0A137P0K8"/>
<keyword evidence="3" id="KW-1185">Reference proteome</keyword>
<evidence type="ECO:0000256" key="1">
    <source>
        <dbReference type="SAM" id="MobiDB-lite"/>
    </source>
</evidence>
<name>A0A137P0K8_CONC2</name>
<evidence type="ECO:0000313" key="3">
    <source>
        <dbReference type="Proteomes" id="UP000070444"/>
    </source>
</evidence>
<protein>
    <submittedName>
        <fullName evidence="2">Uncharacterized protein</fullName>
    </submittedName>
</protein>
<accession>A0A137P0K8</accession>
<dbReference type="Proteomes" id="UP000070444">
    <property type="component" value="Unassembled WGS sequence"/>
</dbReference>
<dbReference type="EMBL" id="KQ964568">
    <property type="protein sequence ID" value="KXN68613.1"/>
    <property type="molecule type" value="Genomic_DNA"/>
</dbReference>
<evidence type="ECO:0000313" key="2">
    <source>
        <dbReference type="EMBL" id="KXN68613.1"/>
    </source>
</evidence>
<feature type="compositionally biased region" description="Polar residues" evidence="1">
    <location>
        <begin position="461"/>
        <end position="489"/>
    </location>
</feature>
<gene>
    <name evidence="2" type="ORF">CONCODRAFT_9092</name>
</gene>
<reference evidence="2 3" key="1">
    <citation type="journal article" date="2015" name="Genome Biol. Evol.">
        <title>Phylogenomic analyses indicate that early fungi evolved digesting cell walls of algal ancestors of land plants.</title>
        <authorList>
            <person name="Chang Y."/>
            <person name="Wang S."/>
            <person name="Sekimoto S."/>
            <person name="Aerts A.L."/>
            <person name="Choi C."/>
            <person name="Clum A."/>
            <person name="LaButti K.M."/>
            <person name="Lindquist E.A."/>
            <person name="Yee Ngan C."/>
            <person name="Ohm R.A."/>
            <person name="Salamov A.A."/>
            <person name="Grigoriev I.V."/>
            <person name="Spatafora J.W."/>
            <person name="Berbee M.L."/>
        </authorList>
    </citation>
    <scope>NUCLEOTIDE SEQUENCE [LARGE SCALE GENOMIC DNA]</scope>
    <source>
        <strain evidence="2 3">NRRL 28638</strain>
    </source>
</reference>
<organism evidence="2 3">
    <name type="scientific">Conidiobolus coronatus (strain ATCC 28846 / CBS 209.66 / NRRL 28638)</name>
    <name type="common">Delacroixia coronata</name>
    <dbReference type="NCBI Taxonomy" id="796925"/>
    <lineage>
        <taxon>Eukaryota</taxon>
        <taxon>Fungi</taxon>
        <taxon>Fungi incertae sedis</taxon>
        <taxon>Zoopagomycota</taxon>
        <taxon>Entomophthoromycotina</taxon>
        <taxon>Entomophthoromycetes</taxon>
        <taxon>Entomophthorales</taxon>
        <taxon>Ancylistaceae</taxon>
        <taxon>Conidiobolus</taxon>
    </lineage>
</organism>
<sequence>MSEFLSDNEELITPEDYYKAAKKIEEAALLKCKRYQVYCQFEIFRQLEQILPDSENQVRWKWLTDYNRNESEYFRNIFPENFDYSIIESDISLPSCHSVDPEPLIEESLPLSAGQEAIISNDSSLKKNIVDPTPVVKSRVPKFAELDMVTYMNLPVSENNNDAQPNDIPIEIPSSPPPACLEDFAPEFNAKLTDNIFESKGFNTHGFLDTSKIPIECLRDAPQSIYQPAPFLPLNKVLPISHPGSSGLLGSGGFGPEYENPLTLSFSSIGDNDHTTKTQYNIVVKQDQSHITISDDALTENLQPPTLHTPTRDIVKESPPDTNIAPDYEPADQHHTDAHHTVTKDNLQDSVPEVITISEPETKLRMYNQHKSIEEVLLDLHRDANTIPAPESEDKSQSRAHRVIARDIIQEYRLDTNTVSDSEPVNKTYKSIHHKSTRSVLQEHHPGANITPASELDDQSRTNANHSPTKNILQKQLSSTSTAPVSESVDQPHIHTHTITNSPQTPRIIPTPESPKRNIIARKASERIATSKAEIITIQSSPSRSPILTRSRSKSQVPGNLAPELLTEYRIAEKRQSVNAVKYEFNDSALVSTMQVINQDESYIRIGDNLHDARHFDQEDINKTLALLQTTKQPMCPKRPGRPMTSPLKRTKDCFSLSVAKRIEWIEAEVNDKDPAIKKRFRAPKKPSSKELVKYNHAIEINNVKKLETRRSNDQE</sequence>
<feature type="region of interest" description="Disordered" evidence="1">
    <location>
        <begin position="434"/>
        <end position="490"/>
    </location>
</feature>